<dbReference type="PANTHER" id="PTHR38111">
    <property type="entry name" value="ZN(2)-C6 FUNGAL-TYPE DOMAIN-CONTAINING PROTEIN-RELATED"/>
    <property type="match status" value="1"/>
</dbReference>
<dbReference type="InterPro" id="IPR053178">
    <property type="entry name" value="Osmoadaptation_assoc"/>
</dbReference>
<dbReference type="PROSITE" id="PS50048">
    <property type="entry name" value="ZN2_CY6_FUNGAL_2"/>
    <property type="match status" value="1"/>
</dbReference>
<dbReference type="Proteomes" id="UP000178912">
    <property type="component" value="Unassembled WGS sequence"/>
</dbReference>
<evidence type="ECO:0000259" key="2">
    <source>
        <dbReference type="PROSITE" id="PS50048"/>
    </source>
</evidence>
<dbReference type="GO" id="GO:0000981">
    <property type="term" value="F:DNA-binding transcription factor activity, RNA polymerase II-specific"/>
    <property type="evidence" value="ECO:0007669"/>
    <property type="project" value="InterPro"/>
</dbReference>
<dbReference type="InterPro" id="IPR021858">
    <property type="entry name" value="Fun_TF"/>
</dbReference>
<reference evidence="4" key="1">
    <citation type="submission" date="2016-03" db="EMBL/GenBank/DDBJ databases">
        <authorList>
            <person name="Guldener U."/>
        </authorList>
    </citation>
    <scope>NUCLEOTIDE SEQUENCE [LARGE SCALE GENOMIC DNA]</scope>
    <source>
        <strain evidence="4">04CH-RAC-A.6.1</strain>
    </source>
</reference>
<evidence type="ECO:0000256" key="1">
    <source>
        <dbReference type="ARBA" id="ARBA00023242"/>
    </source>
</evidence>
<protein>
    <recommendedName>
        <fullName evidence="2">Zn(2)-C6 fungal-type domain-containing protein</fullName>
    </recommendedName>
</protein>
<dbReference type="Pfam" id="PF00172">
    <property type="entry name" value="Zn_clus"/>
    <property type="match status" value="1"/>
</dbReference>
<dbReference type="GO" id="GO:0008270">
    <property type="term" value="F:zinc ion binding"/>
    <property type="evidence" value="ECO:0007669"/>
    <property type="project" value="InterPro"/>
</dbReference>
<dbReference type="SUPFAM" id="SSF57701">
    <property type="entry name" value="Zn2/Cys6 DNA-binding domain"/>
    <property type="match status" value="1"/>
</dbReference>
<keyword evidence="4" id="KW-1185">Reference proteome</keyword>
<dbReference type="SMART" id="SM00066">
    <property type="entry name" value="GAL4"/>
    <property type="match status" value="1"/>
</dbReference>
<gene>
    <name evidence="3" type="ORF">RAG0_05763</name>
</gene>
<evidence type="ECO:0000313" key="3">
    <source>
        <dbReference type="EMBL" id="CZS96460.1"/>
    </source>
</evidence>
<proteinExistence type="predicted"/>
<evidence type="ECO:0000313" key="4">
    <source>
        <dbReference type="Proteomes" id="UP000178912"/>
    </source>
</evidence>
<accession>A0A1E1KER0</accession>
<dbReference type="Gene3D" id="4.10.240.10">
    <property type="entry name" value="Zn(2)-C6 fungal-type DNA-binding domain"/>
    <property type="match status" value="1"/>
</dbReference>
<organism evidence="3 4">
    <name type="scientific">Rhynchosporium agropyri</name>
    <dbReference type="NCBI Taxonomy" id="914238"/>
    <lineage>
        <taxon>Eukaryota</taxon>
        <taxon>Fungi</taxon>
        <taxon>Dikarya</taxon>
        <taxon>Ascomycota</taxon>
        <taxon>Pezizomycotina</taxon>
        <taxon>Leotiomycetes</taxon>
        <taxon>Helotiales</taxon>
        <taxon>Ploettnerulaceae</taxon>
        <taxon>Rhynchosporium</taxon>
    </lineage>
</organism>
<dbReference type="InterPro" id="IPR001138">
    <property type="entry name" value="Zn2Cys6_DnaBD"/>
</dbReference>
<dbReference type="CDD" id="cd00067">
    <property type="entry name" value="GAL4"/>
    <property type="match status" value="1"/>
</dbReference>
<feature type="domain" description="Zn(2)-C6 fungal-type" evidence="2">
    <location>
        <begin position="14"/>
        <end position="41"/>
    </location>
</feature>
<dbReference type="Pfam" id="PF11951">
    <property type="entry name" value="Fungal_trans_2"/>
    <property type="match status" value="1"/>
</dbReference>
<keyword evidence="1" id="KW-0539">Nucleus</keyword>
<sequence length="563" mass="62592">MVIGPLDKRAIRTRCQACSRRRIKCEGGSPCSYCLKKKVTCIPPPATKSAGVVFVNDNCSTSSSSKLPSEASEQAVIISKSMPQPESTNFISYFFTVFIVRNDFSGGRLDMDGIVANFQSSPSLYHAAMAVGALNASKDKFAPTRESRAATLAALSSYKTSLVSFQDEIRDRDIGTNDAALWTTLFLGLFELMHDMTGEGWVKHILFGTSRMLQLRGPEAHLTGRGRSFFLTVRIFEISRAIALDEPTFLNEKPWVELMGKMWLEDISDWHPKEKMYDLMLEIHALGEKVWEVVRDDIEFAPDLLTEAIMELGKEGLVLRLAINDWHNSFILCSRSVETDSWSLLAMIYYHAISIYLTGLFDYRPQFNAIPYPTLSRGTMQSHASSIISFTKLALTTTNLAGVLLVFPLRIAGARAVSQGQKREIMWMLNEISTRSFVVAEPFKIDLKNLWESEGSESLHLNDVHPPGSTDGSIQPLNKSAEVFVACHRSSSQPPTIPPVSTSRLISSLIAPSTPLLSPRCIPLGSYPNLILALSILQLILLDKLLTSYVLTLALFWPVLNTK</sequence>
<dbReference type="PANTHER" id="PTHR38111:SF2">
    <property type="entry name" value="FINGER DOMAIN PROTEIN, PUTATIVE (AFU_ORTHOLOGUE AFUA_1G01560)-RELATED"/>
    <property type="match status" value="1"/>
</dbReference>
<dbReference type="InterPro" id="IPR036864">
    <property type="entry name" value="Zn2-C6_fun-type_DNA-bd_sf"/>
</dbReference>
<name>A0A1E1KER0_9HELO</name>
<dbReference type="AlphaFoldDB" id="A0A1E1KER0"/>
<dbReference type="OrthoDB" id="194358at2759"/>
<dbReference type="EMBL" id="FJUX01000027">
    <property type="protein sequence ID" value="CZS96460.1"/>
    <property type="molecule type" value="Genomic_DNA"/>
</dbReference>